<evidence type="ECO:0000313" key="1">
    <source>
        <dbReference type="EMBL" id="MEX6632222.1"/>
    </source>
</evidence>
<protein>
    <submittedName>
        <fullName evidence="1">Dipeptidase</fullName>
    </submittedName>
</protein>
<sequence length="383" mass="41287">MKKIGLALVVLLVAAASIFYGVLPQRIDRKMNVVIPHDPYEISEAAQTLHDSIPVADLHSDMLLWRRNPAKENSRGHTDVPRLLAGGVALQVFTAVTKSPSGLNYEENDAATDDITMLTVVQAWPRRTWDSIYERAAYQAQRLDKLERDAPDAFVYVKSASDLNKALDRGVLAGVYGIEGAHPLEGELENIDRLYDLGLRIMGLQHFFDNELGGSLHGQSGAGLTDFGKAAVDRAIAKGMIIDVAHSSEQVVWDVLARTERPVIVSHTGMKGHCDTARNISDDLMKAIADAGGLVGIGFWDAAVCDASPAGIADALLYAVEHLGVDHVALGSDFDGTVTTPIDGSEMVALSQALLDKGADEATIRAVMGENAVRFFRANLPPR</sequence>
<evidence type="ECO:0000313" key="2">
    <source>
        <dbReference type="Proteomes" id="UP001560685"/>
    </source>
</evidence>
<name>A0ABV3Z4E7_9PROT</name>
<dbReference type="Pfam" id="PF01244">
    <property type="entry name" value="Peptidase_M19"/>
    <property type="match status" value="1"/>
</dbReference>
<dbReference type="InterPro" id="IPR008257">
    <property type="entry name" value="Pept_M19"/>
</dbReference>
<dbReference type="RefSeq" id="WP_369312082.1">
    <property type="nucleotide sequence ID" value="NZ_JBEHZE010000001.1"/>
</dbReference>
<dbReference type="InterPro" id="IPR032466">
    <property type="entry name" value="Metal_Hydrolase"/>
</dbReference>
<dbReference type="CDD" id="cd01301">
    <property type="entry name" value="rDP_like"/>
    <property type="match status" value="1"/>
</dbReference>
<dbReference type="Proteomes" id="UP001560685">
    <property type="component" value="Unassembled WGS sequence"/>
</dbReference>
<comment type="caution">
    <text evidence="1">The sequence shown here is derived from an EMBL/GenBank/DDBJ whole genome shotgun (WGS) entry which is preliminary data.</text>
</comment>
<dbReference type="SUPFAM" id="SSF51556">
    <property type="entry name" value="Metallo-dependent hydrolases"/>
    <property type="match status" value="1"/>
</dbReference>
<dbReference type="Gene3D" id="3.20.20.140">
    <property type="entry name" value="Metal-dependent hydrolases"/>
    <property type="match status" value="1"/>
</dbReference>
<proteinExistence type="predicted"/>
<dbReference type="PANTHER" id="PTHR10443:SF12">
    <property type="entry name" value="DIPEPTIDASE"/>
    <property type="match status" value="1"/>
</dbReference>
<gene>
    <name evidence="1" type="ORF">ABFZ84_01555</name>
</gene>
<dbReference type="EMBL" id="JBEHZE010000001">
    <property type="protein sequence ID" value="MEX6632222.1"/>
    <property type="molecule type" value="Genomic_DNA"/>
</dbReference>
<reference evidence="1 2" key="1">
    <citation type="submission" date="2024-05" db="EMBL/GenBank/DDBJ databases">
        <title>Three bacterial strains, DH-69, EH-24, and ECK-19 isolated from coastal sediments.</title>
        <authorList>
            <person name="Ye Y.-Q."/>
            <person name="Du Z.-J."/>
        </authorList>
    </citation>
    <scope>NUCLEOTIDE SEQUENCE [LARGE SCALE GENOMIC DNA]</scope>
    <source>
        <strain evidence="1 2">ECK-19</strain>
    </source>
</reference>
<accession>A0ABV3Z4E7</accession>
<dbReference type="PANTHER" id="PTHR10443">
    <property type="entry name" value="MICROSOMAL DIPEPTIDASE"/>
    <property type="match status" value="1"/>
</dbReference>
<dbReference type="PROSITE" id="PS51365">
    <property type="entry name" value="RENAL_DIPEPTIDASE_2"/>
    <property type="match status" value="1"/>
</dbReference>
<organism evidence="1 2">
    <name type="scientific">Hyphococcus lacteus</name>
    <dbReference type="NCBI Taxonomy" id="3143536"/>
    <lineage>
        <taxon>Bacteria</taxon>
        <taxon>Pseudomonadati</taxon>
        <taxon>Pseudomonadota</taxon>
        <taxon>Alphaproteobacteria</taxon>
        <taxon>Parvularculales</taxon>
        <taxon>Parvularculaceae</taxon>
        <taxon>Hyphococcus</taxon>
    </lineage>
</organism>
<keyword evidence="2" id="KW-1185">Reference proteome</keyword>